<evidence type="ECO:0000313" key="2">
    <source>
        <dbReference type="Proteomes" id="UP000037069"/>
    </source>
</evidence>
<name>A0A0L0C1F2_LUCCU</name>
<sequence>MVDRSQVYPVDEKDHRAHVKPIDSLSEPDRFLNDRVMAHRHMLGNCQIDLYNNENETDAIVLTVEKVSIYWRLLLISTRESLIVVILRLHCVKVEKDGSIQRDRNNNTITANPKQNDVELNKVSNKIEDYAIASKDEQSIESVSCEFNMGVMMISLAVYQCVSTLRNLSLTREISLEVNVVDVMNPNRPMKVIILGYISRAVAP</sequence>
<feature type="non-terminal residue" evidence="1">
    <location>
        <position position="204"/>
    </location>
</feature>
<organism evidence="1 2">
    <name type="scientific">Lucilia cuprina</name>
    <name type="common">Green bottle fly</name>
    <name type="synonym">Australian sheep blowfly</name>
    <dbReference type="NCBI Taxonomy" id="7375"/>
    <lineage>
        <taxon>Eukaryota</taxon>
        <taxon>Metazoa</taxon>
        <taxon>Ecdysozoa</taxon>
        <taxon>Arthropoda</taxon>
        <taxon>Hexapoda</taxon>
        <taxon>Insecta</taxon>
        <taxon>Pterygota</taxon>
        <taxon>Neoptera</taxon>
        <taxon>Endopterygota</taxon>
        <taxon>Diptera</taxon>
        <taxon>Brachycera</taxon>
        <taxon>Muscomorpha</taxon>
        <taxon>Oestroidea</taxon>
        <taxon>Calliphoridae</taxon>
        <taxon>Luciliinae</taxon>
        <taxon>Lucilia</taxon>
    </lineage>
</organism>
<dbReference type="AlphaFoldDB" id="A0A0L0C1F2"/>
<comment type="caution">
    <text evidence="1">The sequence shown here is derived from an EMBL/GenBank/DDBJ whole genome shotgun (WGS) entry which is preliminary data.</text>
</comment>
<keyword evidence="2" id="KW-1185">Reference proteome</keyword>
<dbReference type="EMBL" id="JRES01001007">
    <property type="protein sequence ID" value="KNC26183.1"/>
    <property type="molecule type" value="Genomic_DNA"/>
</dbReference>
<protein>
    <submittedName>
        <fullName evidence="1">Uncharacterized protein</fullName>
    </submittedName>
</protein>
<evidence type="ECO:0000313" key="1">
    <source>
        <dbReference type="EMBL" id="KNC26183.1"/>
    </source>
</evidence>
<dbReference type="Proteomes" id="UP000037069">
    <property type="component" value="Unassembled WGS sequence"/>
</dbReference>
<gene>
    <name evidence="1" type="ORF">FF38_06686</name>
</gene>
<reference evidence="1 2" key="1">
    <citation type="journal article" date="2015" name="Nat. Commun.">
        <title>Lucilia cuprina genome unlocks parasitic fly biology to underpin future interventions.</title>
        <authorList>
            <person name="Anstead C.A."/>
            <person name="Korhonen P.K."/>
            <person name="Young N.D."/>
            <person name="Hall R.S."/>
            <person name="Jex A.R."/>
            <person name="Murali S.C."/>
            <person name="Hughes D.S."/>
            <person name="Lee S.F."/>
            <person name="Perry T."/>
            <person name="Stroehlein A.J."/>
            <person name="Ansell B.R."/>
            <person name="Breugelmans B."/>
            <person name="Hofmann A."/>
            <person name="Qu J."/>
            <person name="Dugan S."/>
            <person name="Lee S.L."/>
            <person name="Chao H."/>
            <person name="Dinh H."/>
            <person name="Han Y."/>
            <person name="Doddapaneni H.V."/>
            <person name="Worley K.C."/>
            <person name="Muzny D.M."/>
            <person name="Ioannidis P."/>
            <person name="Waterhouse R.M."/>
            <person name="Zdobnov E.M."/>
            <person name="James P.J."/>
            <person name="Bagnall N.H."/>
            <person name="Kotze A.C."/>
            <person name="Gibbs R.A."/>
            <person name="Richards S."/>
            <person name="Batterham P."/>
            <person name="Gasser R.B."/>
        </authorList>
    </citation>
    <scope>NUCLEOTIDE SEQUENCE [LARGE SCALE GENOMIC DNA]</scope>
    <source>
        <strain evidence="1 2">LS</strain>
        <tissue evidence="1">Full body</tissue>
    </source>
</reference>
<accession>A0A0L0C1F2</accession>
<proteinExistence type="predicted"/>